<name>A0AAD7T2R2_9TELE</name>
<dbReference type="Proteomes" id="UP001221898">
    <property type="component" value="Unassembled WGS sequence"/>
</dbReference>
<comment type="caution">
    <text evidence="1">The sequence shown here is derived from an EMBL/GenBank/DDBJ whole genome shotgun (WGS) entry which is preliminary data.</text>
</comment>
<proteinExistence type="predicted"/>
<gene>
    <name evidence="1" type="ORF">AAFF_G00116830</name>
</gene>
<protein>
    <recommendedName>
        <fullName evidence="3">Endonuclease-reverse transcriptase</fullName>
    </recommendedName>
</protein>
<evidence type="ECO:0000313" key="1">
    <source>
        <dbReference type="EMBL" id="KAJ8412732.1"/>
    </source>
</evidence>
<evidence type="ECO:0008006" key="3">
    <source>
        <dbReference type="Google" id="ProtNLM"/>
    </source>
</evidence>
<evidence type="ECO:0000313" key="2">
    <source>
        <dbReference type="Proteomes" id="UP001221898"/>
    </source>
</evidence>
<dbReference type="EMBL" id="JAINUG010000018">
    <property type="protein sequence ID" value="KAJ8412732.1"/>
    <property type="molecule type" value="Genomic_DNA"/>
</dbReference>
<dbReference type="AlphaFoldDB" id="A0AAD7T2R2"/>
<keyword evidence="2" id="KW-1185">Reference proteome</keyword>
<reference evidence="1" key="1">
    <citation type="journal article" date="2023" name="Science">
        <title>Genome structures resolve the early diversification of teleost fishes.</title>
        <authorList>
            <person name="Parey E."/>
            <person name="Louis A."/>
            <person name="Montfort J."/>
            <person name="Bouchez O."/>
            <person name="Roques C."/>
            <person name="Iampietro C."/>
            <person name="Lluch J."/>
            <person name="Castinel A."/>
            <person name="Donnadieu C."/>
            <person name="Desvignes T."/>
            <person name="Floi Bucao C."/>
            <person name="Jouanno E."/>
            <person name="Wen M."/>
            <person name="Mejri S."/>
            <person name="Dirks R."/>
            <person name="Jansen H."/>
            <person name="Henkel C."/>
            <person name="Chen W.J."/>
            <person name="Zahm M."/>
            <person name="Cabau C."/>
            <person name="Klopp C."/>
            <person name="Thompson A.W."/>
            <person name="Robinson-Rechavi M."/>
            <person name="Braasch I."/>
            <person name="Lecointre G."/>
            <person name="Bobe J."/>
            <person name="Postlethwait J.H."/>
            <person name="Berthelot C."/>
            <person name="Roest Crollius H."/>
            <person name="Guiguen Y."/>
        </authorList>
    </citation>
    <scope>NUCLEOTIDE SEQUENCE</scope>
    <source>
        <strain evidence="1">NC1722</strain>
    </source>
</reference>
<sequence length="276" mass="31599">MYEMSKLAQVTREMERYRLDILGISECRWTGSGRQTTSEGSVVLYSGHEDKHMHGVALIVSKEKAKTLVEWEPWRRSLQDVRVCRGADANSNHYLVTAHIKLKLRKVKQQGQRGRQLDIGKLKCQNINKEFVLELRNRFGALGTLADSTDEDPDIHTKWETIKNTYVEAATKILGYRDKKNKEWLTPGTWQKIEQRKQLKAKVLNTKSLRLQKQVQEAYKTKDKEVKKSAKNDKRAFVEMLACNAEGAARRGEMGVVLYIKSPNSSVAKTPANLLL</sequence>
<organism evidence="1 2">
    <name type="scientific">Aldrovandia affinis</name>
    <dbReference type="NCBI Taxonomy" id="143900"/>
    <lineage>
        <taxon>Eukaryota</taxon>
        <taxon>Metazoa</taxon>
        <taxon>Chordata</taxon>
        <taxon>Craniata</taxon>
        <taxon>Vertebrata</taxon>
        <taxon>Euteleostomi</taxon>
        <taxon>Actinopterygii</taxon>
        <taxon>Neopterygii</taxon>
        <taxon>Teleostei</taxon>
        <taxon>Notacanthiformes</taxon>
        <taxon>Halosauridae</taxon>
        <taxon>Aldrovandia</taxon>
    </lineage>
</organism>
<accession>A0AAD7T2R2</accession>